<accession>A0A7I7QZ73</accession>
<organism evidence="2 3">
    <name type="scientific">Mycolicibacterium sediminis</name>
    <dbReference type="NCBI Taxonomy" id="1286180"/>
    <lineage>
        <taxon>Bacteria</taxon>
        <taxon>Bacillati</taxon>
        <taxon>Actinomycetota</taxon>
        <taxon>Actinomycetes</taxon>
        <taxon>Mycobacteriales</taxon>
        <taxon>Mycobacteriaceae</taxon>
        <taxon>Mycolicibacterium</taxon>
    </lineage>
</organism>
<dbReference type="Pfam" id="PF19853">
    <property type="entry name" value="DUF6328"/>
    <property type="match status" value="1"/>
</dbReference>
<keyword evidence="1" id="KW-1133">Transmembrane helix</keyword>
<evidence type="ECO:0000313" key="2">
    <source>
        <dbReference type="EMBL" id="BBY31664.1"/>
    </source>
</evidence>
<dbReference type="InterPro" id="IPR046291">
    <property type="entry name" value="DUF6328"/>
</dbReference>
<dbReference type="AlphaFoldDB" id="A0A7I7QZ73"/>
<protein>
    <recommendedName>
        <fullName evidence="4">Sodium:proton antiporter</fullName>
    </recommendedName>
</protein>
<gene>
    <name evidence="2" type="ORF">MSEDJ_57600</name>
</gene>
<dbReference type="Proteomes" id="UP000467193">
    <property type="component" value="Chromosome"/>
</dbReference>
<sequence length="187" mass="19960">MNVVFAEVSAVSDLIARDALGAQSAGVAGDDRSESPTERLDRNWGSLLQEMRVVQTGVQLLTGFLLTLPFQSRFDVLDRGLRLVFLGTVALSVSATVVLIAPVALHRVLFRRHRLDTLVTAAHRMTYAGLLLLGAALVGSTVVVFGAVVGHGPAMVAGGIAVGAFTAFWIVFPLWMRVFPPGRPGIR</sequence>
<keyword evidence="3" id="KW-1185">Reference proteome</keyword>
<evidence type="ECO:0008006" key="4">
    <source>
        <dbReference type="Google" id="ProtNLM"/>
    </source>
</evidence>
<name>A0A7I7QZ73_9MYCO</name>
<proteinExistence type="predicted"/>
<feature type="transmembrane region" description="Helical" evidence="1">
    <location>
        <begin position="154"/>
        <end position="175"/>
    </location>
</feature>
<reference evidence="2 3" key="1">
    <citation type="journal article" date="2019" name="Emerg. Microbes Infect.">
        <title>Comprehensive subspecies identification of 175 nontuberculous mycobacteria species based on 7547 genomic profiles.</title>
        <authorList>
            <person name="Matsumoto Y."/>
            <person name="Kinjo T."/>
            <person name="Motooka D."/>
            <person name="Nabeya D."/>
            <person name="Jung N."/>
            <person name="Uechi K."/>
            <person name="Horii T."/>
            <person name="Iida T."/>
            <person name="Fujita J."/>
            <person name="Nakamura S."/>
        </authorList>
    </citation>
    <scope>NUCLEOTIDE SEQUENCE [LARGE SCALE GENOMIC DNA]</scope>
    <source>
        <strain evidence="2 3">JCM 17899</strain>
    </source>
</reference>
<feature type="transmembrane region" description="Helical" evidence="1">
    <location>
        <begin position="126"/>
        <end position="148"/>
    </location>
</feature>
<evidence type="ECO:0000256" key="1">
    <source>
        <dbReference type="SAM" id="Phobius"/>
    </source>
</evidence>
<keyword evidence="1" id="KW-0812">Transmembrane</keyword>
<feature type="transmembrane region" description="Helical" evidence="1">
    <location>
        <begin position="83"/>
        <end position="105"/>
    </location>
</feature>
<dbReference type="EMBL" id="AP022588">
    <property type="protein sequence ID" value="BBY31664.1"/>
    <property type="molecule type" value="Genomic_DNA"/>
</dbReference>
<evidence type="ECO:0000313" key="3">
    <source>
        <dbReference type="Proteomes" id="UP000467193"/>
    </source>
</evidence>
<keyword evidence="1" id="KW-0472">Membrane</keyword>
<dbReference type="KEGG" id="msei:MSEDJ_57600"/>